<evidence type="ECO:0000313" key="2">
    <source>
        <dbReference type="Proteomes" id="UP000798488"/>
    </source>
</evidence>
<protein>
    <recommendedName>
        <fullName evidence="3">DUF429 domain-containing protein</fullName>
    </recommendedName>
</protein>
<organism evidence="1 2">
    <name type="scientific">Sporotomaculum syntrophicum</name>
    <dbReference type="NCBI Taxonomy" id="182264"/>
    <lineage>
        <taxon>Bacteria</taxon>
        <taxon>Bacillati</taxon>
        <taxon>Bacillota</taxon>
        <taxon>Clostridia</taxon>
        <taxon>Eubacteriales</taxon>
        <taxon>Desulfallaceae</taxon>
        <taxon>Sporotomaculum</taxon>
    </lineage>
</organism>
<reference evidence="1" key="1">
    <citation type="submission" date="2016-02" db="EMBL/GenBank/DDBJ databases">
        <title>Draft Genome Sequence of Sporotomaculum syntrophicum Strain FB, a Syntrophic Benzoate Degrader.</title>
        <authorList>
            <person name="Nobu M.K."/>
            <person name="Narihiro T."/>
            <person name="Qiu Y.-L."/>
            <person name="Ohashi A."/>
            <person name="Liu W.-T."/>
            <person name="Yuji S."/>
        </authorList>
    </citation>
    <scope>NUCLEOTIDE SEQUENCE</scope>
    <source>
        <strain evidence="1">FB</strain>
    </source>
</reference>
<dbReference type="Proteomes" id="UP000798488">
    <property type="component" value="Unassembled WGS sequence"/>
</dbReference>
<dbReference type="AlphaFoldDB" id="A0A9D2WMI3"/>
<comment type="caution">
    <text evidence="1">The sequence shown here is derived from an EMBL/GenBank/DDBJ whole genome shotgun (WGS) entry which is preliminary data.</text>
</comment>
<sequence length="279" mass="31836">MPRCAVTVIDEQSNILGNCIVKTDDEILEYVLGQDDEDGIIVGIDAPLIIPTWVTKQRPCEIVMGKLDLPAYPANRNLFNQQYNGVRGEHLVSLFESKIPGMHFVDSLNPRMPVRAIMEIYPYATLKYLYWEISRQGLLTLKEFKTEFNKIKVPKYKGCKVNKDKRINGLEHNIQLIRRFIKLRDGIVFSPTLTTENFNVLHPDLNIGMTVNELEQVSDYLDSAAAAYTVWRYWLYGDAQSIVVGNKNDGYILIPADEHIKARLTTIINTVSLCNVTKK</sequence>
<accession>A0A9D2WMI3</accession>
<keyword evidence="2" id="KW-1185">Reference proteome</keyword>
<evidence type="ECO:0000313" key="1">
    <source>
        <dbReference type="EMBL" id="KAF1084009.1"/>
    </source>
</evidence>
<name>A0A9D2WMI3_9FIRM</name>
<proteinExistence type="predicted"/>
<dbReference type="EMBL" id="LSRS01000008">
    <property type="protein sequence ID" value="KAF1084009.1"/>
    <property type="molecule type" value="Genomic_DNA"/>
</dbReference>
<gene>
    <name evidence="1" type="ORF">SPSYN_02921</name>
</gene>
<dbReference type="InterPro" id="IPR008306">
    <property type="entry name" value="UCP018008"/>
</dbReference>
<dbReference type="PIRSF" id="PIRSF018008">
    <property type="entry name" value="UCP018008"/>
    <property type="match status" value="1"/>
</dbReference>
<evidence type="ECO:0008006" key="3">
    <source>
        <dbReference type="Google" id="ProtNLM"/>
    </source>
</evidence>